<dbReference type="Proteomes" id="UP000634136">
    <property type="component" value="Unassembled WGS sequence"/>
</dbReference>
<name>A0A834WQ26_9FABA</name>
<protein>
    <submittedName>
        <fullName evidence="2">Putative ribonuclease H protein</fullName>
    </submittedName>
</protein>
<organism evidence="2 3">
    <name type="scientific">Senna tora</name>
    <dbReference type="NCBI Taxonomy" id="362788"/>
    <lineage>
        <taxon>Eukaryota</taxon>
        <taxon>Viridiplantae</taxon>
        <taxon>Streptophyta</taxon>
        <taxon>Embryophyta</taxon>
        <taxon>Tracheophyta</taxon>
        <taxon>Spermatophyta</taxon>
        <taxon>Magnoliopsida</taxon>
        <taxon>eudicotyledons</taxon>
        <taxon>Gunneridae</taxon>
        <taxon>Pentapetalae</taxon>
        <taxon>rosids</taxon>
        <taxon>fabids</taxon>
        <taxon>Fabales</taxon>
        <taxon>Fabaceae</taxon>
        <taxon>Caesalpinioideae</taxon>
        <taxon>Cassia clade</taxon>
        <taxon>Senna</taxon>
    </lineage>
</organism>
<reference evidence="2" key="1">
    <citation type="submission" date="2020-09" db="EMBL/GenBank/DDBJ databases">
        <title>Genome-Enabled Discovery of Anthraquinone Biosynthesis in Senna tora.</title>
        <authorList>
            <person name="Kang S.-H."/>
            <person name="Pandey R.P."/>
            <person name="Lee C.-M."/>
            <person name="Sim J.-S."/>
            <person name="Jeong J.-T."/>
            <person name="Choi B.-S."/>
            <person name="Jung M."/>
            <person name="Ginzburg D."/>
            <person name="Zhao K."/>
            <person name="Won S.Y."/>
            <person name="Oh T.-J."/>
            <person name="Yu Y."/>
            <person name="Kim N.-H."/>
            <person name="Lee O.R."/>
            <person name="Lee T.-H."/>
            <person name="Bashyal P."/>
            <person name="Kim T.-S."/>
            <person name="Lee W.-H."/>
            <person name="Kawkins C."/>
            <person name="Kim C.-K."/>
            <person name="Kim J.S."/>
            <person name="Ahn B.O."/>
            <person name="Rhee S.Y."/>
            <person name="Sohng J.K."/>
        </authorList>
    </citation>
    <scope>NUCLEOTIDE SEQUENCE</scope>
    <source>
        <tissue evidence="2">Leaf</tissue>
    </source>
</reference>
<dbReference type="AlphaFoldDB" id="A0A834WQ26"/>
<proteinExistence type="predicted"/>
<evidence type="ECO:0000256" key="1">
    <source>
        <dbReference type="SAM" id="MobiDB-lite"/>
    </source>
</evidence>
<evidence type="ECO:0000313" key="3">
    <source>
        <dbReference type="Proteomes" id="UP000634136"/>
    </source>
</evidence>
<sequence length="315" mass="35270">MRQIKVLVRLRCQTRRFPLPFGGERTVTETPMDRASNNKPRCEHKASPSRNNGGYEQDQRNPWLDPKCERFRTAESLSTSIFSTPRAHAKSRPFNIPHNSAPRGESLPILAVKPLTHSPILFLKHPPQPAILLIGNNMLHGTPPNSFFLLKFHLIHSLVGRWEALLHAAILLLVGNLSCPSLHKSILFLCCVFTFQIKSHTGLDPTLNFLIELYALFTVKAPFFPGFHTGMSGPSFGFGGFSFIILSVISSGRISANFLTFHWPSSSMNLFSVSPSLLMICSSFWRAFKLLSSSSQLSSQKFVVAPFPTVHETWL</sequence>
<evidence type="ECO:0000313" key="2">
    <source>
        <dbReference type="EMBL" id="KAF7827526.1"/>
    </source>
</evidence>
<comment type="caution">
    <text evidence="2">The sequence shown here is derived from an EMBL/GenBank/DDBJ whole genome shotgun (WGS) entry which is preliminary data.</text>
</comment>
<gene>
    <name evidence="2" type="ORF">G2W53_018690</name>
</gene>
<keyword evidence="3" id="KW-1185">Reference proteome</keyword>
<feature type="region of interest" description="Disordered" evidence="1">
    <location>
        <begin position="20"/>
        <end position="62"/>
    </location>
</feature>
<dbReference type="EMBL" id="JAAIUW010000006">
    <property type="protein sequence ID" value="KAF7827526.1"/>
    <property type="molecule type" value="Genomic_DNA"/>
</dbReference>
<accession>A0A834WQ26</accession>